<proteinExistence type="predicted"/>
<dbReference type="AlphaFoldDB" id="A0A0E9V7G4"/>
<accession>A0A0E9V7G4</accession>
<protein>
    <submittedName>
        <fullName evidence="1">Uncharacterized protein</fullName>
    </submittedName>
</protein>
<dbReference type="EMBL" id="GBXM01035394">
    <property type="protein sequence ID" value="JAH73183.1"/>
    <property type="molecule type" value="Transcribed_RNA"/>
</dbReference>
<reference evidence="1" key="1">
    <citation type="submission" date="2014-11" db="EMBL/GenBank/DDBJ databases">
        <authorList>
            <person name="Amaro Gonzalez C."/>
        </authorList>
    </citation>
    <scope>NUCLEOTIDE SEQUENCE</scope>
</reference>
<evidence type="ECO:0000313" key="1">
    <source>
        <dbReference type="EMBL" id="JAH73183.1"/>
    </source>
</evidence>
<sequence length="59" mass="6939">MHNTGTTELSTKRSYQKLYFFLFTYKFPGLHRPLANEIPKVIWKMSRDSSHCGNLSTKM</sequence>
<reference evidence="1" key="2">
    <citation type="journal article" date="2015" name="Fish Shellfish Immunol.">
        <title>Early steps in the European eel (Anguilla anguilla)-Vibrio vulnificus interaction in the gills: Role of the RtxA13 toxin.</title>
        <authorList>
            <person name="Callol A."/>
            <person name="Pajuelo D."/>
            <person name="Ebbesson L."/>
            <person name="Teles M."/>
            <person name="MacKenzie S."/>
            <person name="Amaro C."/>
        </authorList>
    </citation>
    <scope>NUCLEOTIDE SEQUENCE</scope>
</reference>
<name>A0A0E9V7G4_ANGAN</name>
<organism evidence="1">
    <name type="scientific">Anguilla anguilla</name>
    <name type="common">European freshwater eel</name>
    <name type="synonym">Muraena anguilla</name>
    <dbReference type="NCBI Taxonomy" id="7936"/>
    <lineage>
        <taxon>Eukaryota</taxon>
        <taxon>Metazoa</taxon>
        <taxon>Chordata</taxon>
        <taxon>Craniata</taxon>
        <taxon>Vertebrata</taxon>
        <taxon>Euteleostomi</taxon>
        <taxon>Actinopterygii</taxon>
        <taxon>Neopterygii</taxon>
        <taxon>Teleostei</taxon>
        <taxon>Anguilliformes</taxon>
        <taxon>Anguillidae</taxon>
        <taxon>Anguilla</taxon>
    </lineage>
</organism>